<proteinExistence type="predicted"/>
<evidence type="ECO:0000313" key="2">
    <source>
        <dbReference type="Proteomes" id="UP001056120"/>
    </source>
</evidence>
<protein>
    <submittedName>
        <fullName evidence="1">Uncharacterized protein</fullName>
    </submittedName>
</protein>
<comment type="caution">
    <text evidence="1">The sequence shown here is derived from an EMBL/GenBank/DDBJ whole genome shotgun (WGS) entry which is preliminary data.</text>
</comment>
<evidence type="ECO:0000313" key="1">
    <source>
        <dbReference type="EMBL" id="KAI3794636.1"/>
    </source>
</evidence>
<reference evidence="1 2" key="2">
    <citation type="journal article" date="2022" name="Mol. Ecol. Resour.">
        <title>The genomes of chicory, endive, great burdock and yacon provide insights into Asteraceae paleo-polyploidization history and plant inulin production.</title>
        <authorList>
            <person name="Fan W."/>
            <person name="Wang S."/>
            <person name="Wang H."/>
            <person name="Wang A."/>
            <person name="Jiang F."/>
            <person name="Liu H."/>
            <person name="Zhao H."/>
            <person name="Xu D."/>
            <person name="Zhang Y."/>
        </authorList>
    </citation>
    <scope>NUCLEOTIDE SEQUENCE [LARGE SCALE GENOMIC DNA]</scope>
    <source>
        <strain evidence="2">cv. Yunnan</strain>
        <tissue evidence="1">Leaves</tissue>
    </source>
</reference>
<keyword evidence="2" id="KW-1185">Reference proteome</keyword>
<dbReference type="EMBL" id="CM042029">
    <property type="protein sequence ID" value="KAI3794636.1"/>
    <property type="molecule type" value="Genomic_DNA"/>
</dbReference>
<accession>A0ACB9HH90</accession>
<dbReference type="Proteomes" id="UP001056120">
    <property type="component" value="Linkage Group LG12"/>
</dbReference>
<organism evidence="1 2">
    <name type="scientific">Smallanthus sonchifolius</name>
    <dbReference type="NCBI Taxonomy" id="185202"/>
    <lineage>
        <taxon>Eukaryota</taxon>
        <taxon>Viridiplantae</taxon>
        <taxon>Streptophyta</taxon>
        <taxon>Embryophyta</taxon>
        <taxon>Tracheophyta</taxon>
        <taxon>Spermatophyta</taxon>
        <taxon>Magnoliopsida</taxon>
        <taxon>eudicotyledons</taxon>
        <taxon>Gunneridae</taxon>
        <taxon>Pentapetalae</taxon>
        <taxon>asterids</taxon>
        <taxon>campanulids</taxon>
        <taxon>Asterales</taxon>
        <taxon>Asteraceae</taxon>
        <taxon>Asteroideae</taxon>
        <taxon>Heliantheae alliance</taxon>
        <taxon>Millerieae</taxon>
        <taxon>Smallanthus</taxon>
    </lineage>
</organism>
<gene>
    <name evidence="1" type="ORF">L1987_37269</name>
</gene>
<name>A0ACB9HH90_9ASTR</name>
<reference evidence="2" key="1">
    <citation type="journal article" date="2022" name="Mol. Ecol. Resour.">
        <title>The genomes of chicory, endive, great burdock and yacon provide insights into Asteraceae palaeo-polyploidization history and plant inulin production.</title>
        <authorList>
            <person name="Fan W."/>
            <person name="Wang S."/>
            <person name="Wang H."/>
            <person name="Wang A."/>
            <person name="Jiang F."/>
            <person name="Liu H."/>
            <person name="Zhao H."/>
            <person name="Xu D."/>
            <person name="Zhang Y."/>
        </authorList>
    </citation>
    <scope>NUCLEOTIDE SEQUENCE [LARGE SCALE GENOMIC DNA]</scope>
    <source>
        <strain evidence="2">cv. Yunnan</strain>
    </source>
</reference>
<sequence>MEVAMLCLTRMATKVIDRIFTRMSEGFGHVEAQVSENSIMVGVGMPMEDIEENLMVYNLMSEIAFQPTKIDVMGTRSQA</sequence>